<evidence type="ECO:0000256" key="1">
    <source>
        <dbReference type="ARBA" id="ARBA00022517"/>
    </source>
</evidence>
<comment type="subcellular location">
    <subcellularLocation>
        <location evidence="4">Nucleus</location>
        <location evidence="4">Nucleolus</location>
    </subcellularLocation>
    <subcellularLocation>
        <location evidence="4">Nucleus</location>
        <location evidence="4">Nucleoplasm</location>
    </subcellularLocation>
</comment>
<feature type="region of interest" description="Disordered" evidence="5">
    <location>
        <begin position="272"/>
        <end position="294"/>
    </location>
</feature>
<feature type="region of interest" description="Disordered" evidence="5">
    <location>
        <begin position="489"/>
        <end position="671"/>
    </location>
</feature>
<evidence type="ECO:0000313" key="7">
    <source>
        <dbReference type="EMBL" id="KAK7607631.1"/>
    </source>
</evidence>
<dbReference type="Pfam" id="PF06732">
    <property type="entry name" value="Pescadillo_N"/>
    <property type="match status" value="1"/>
</dbReference>
<feature type="compositionally biased region" description="Basic residues" evidence="5">
    <location>
        <begin position="658"/>
        <end position="671"/>
    </location>
</feature>
<dbReference type="PANTHER" id="PTHR12221:SF6">
    <property type="entry name" value="PESCADILLO HOMOLOG"/>
    <property type="match status" value="1"/>
</dbReference>
<proteinExistence type="inferred from homology"/>
<feature type="domain" description="BRCT" evidence="6">
    <location>
        <begin position="353"/>
        <end position="469"/>
    </location>
</feature>
<dbReference type="InterPro" id="IPR036420">
    <property type="entry name" value="BRCT_dom_sf"/>
</dbReference>
<dbReference type="EMBL" id="JBBPBF010000035">
    <property type="protein sequence ID" value="KAK7607631.1"/>
    <property type="molecule type" value="Genomic_DNA"/>
</dbReference>
<evidence type="ECO:0000256" key="5">
    <source>
        <dbReference type="SAM" id="MobiDB-lite"/>
    </source>
</evidence>
<dbReference type="InterPro" id="IPR010613">
    <property type="entry name" value="PES"/>
</dbReference>
<evidence type="ECO:0000259" key="6">
    <source>
        <dbReference type="PROSITE" id="PS50172"/>
    </source>
</evidence>
<keyword evidence="2 4" id="KW-0698">rRNA processing</keyword>
<evidence type="ECO:0000256" key="2">
    <source>
        <dbReference type="ARBA" id="ARBA00022552"/>
    </source>
</evidence>
<dbReference type="InterPro" id="IPR001357">
    <property type="entry name" value="BRCT_dom"/>
</dbReference>
<feature type="compositionally biased region" description="Basic and acidic residues" evidence="5">
    <location>
        <begin position="519"/>
        <end position="529"/>
    </location>
</feature>
<gene>
    <name evidence="4" type="primary">NOP7</name>
    <name evidence="7" type="ORF">JOL62DRAFT_268128</name>
</gene>
<comment type="function">
    <text evidence="4">Component of the NOP7 complex, which is required for maturation of the 25S and 5.8S ribosomal RNAs and formation of the 60S ribosome.</text>
</comment>
<comment type="similarity">
    <text evidence="4">Belongs to the pescadillo family.</text>
</comment>
<keyword evidence="3 4" id="KW-0539">Nucleus</keyword>
<keyword evidence="1 4" id="KW-0690">Ribosome biogenesis</keyword>
<evidence type="ECO:0000256" key="4">
    <source>
        <dbReference type="HAMAP-Rule" id="MF_03028"/>
    </source>
</evidence>
<dbReference type="Proteomes" id="UP001367316">
    <property type="component" value="Unassembled WGS sequence"/>
</dbReference>
<feature type="compositionally biased region" description="Basic and acidic residues" evidence="5">
    <location>
        <begin position="617"/>
        <end position="627"/>
    </location>
</feature>
<keyword evidence="8" id="KW-1185">Reference proteome</keyword>
<accession>A0ABR1N0V6</accession>
<evidence type="ECO:0000313" key="8">
    <source>
        <dbReference type="Proteomes" id="UP001367316"/>
    </source>
</evidence>
<sequence>MAKIKKKGEAGNAKNYITRTQAVRKLQISLPDFRRLCIFKGIYPREPRNKKKVSKSATHSTTFYYTKDIQYLLHEPLLNKFRDHKAVAKKISRALGRGEVTDAARLEKNLTPRMALDHIIKERYPTFIDALRDLDDCLSILFLFANLPSTSAVPPKVIALCKRLTLEFEHYLIVSHSLKKSFLSIKGIYYQATIQGQDILWLVPYKFVQRVPTDVDFRIMGTFVEFYTTLLGFVNFRLYTSIGLVYPPKFNKASDDLGGELDALRLESRGVGGQPAIEDAPATNGEKTVSKTSEAAQAEADKVAALAQADAEMTGTKESTIEDANQTTDEIDKFEVTGDDADELPQPEASSSEAAALFSNFTFYLSRETPREPLEFILKAFGCKRVGWDAVLGDGAYTTNEADASITHQIVDRPAIPAPQVSESEISSKAVNGRLPAGTRVPGRTYIQPQWVWDCINQGKLLRPDLYAPGATLPPHLSPWVKAKKGEYDPTVSLEEQEREGEAEEAEEADEDDEDAESVEEKSAEKEENPLLDQSDEVEAGEGMDVAGSSDDEDEDESEDDGFNGFEEDVQDDSDLSDSEKARIQHQKELEAEAKGKPYAADSDQKKGDARKKRAKKEKEETEERQRQMMMMSRSKRKLLEKMDYSNKKKEGEAEKLRSKRRKIEKGKKSA</sequence>
<reference evidence="7 8" key="1">
    <citation type="submission" date="2024-04" db="EMBL/GenBank/DDBJ databases">
        <title>Phyllosticta paracitricarpa is synonymous to the EU quarantine fungus P. citricarpa based on phylogenomic analyses.</title>
        <authorList>
            <consortium name="Lawrence Berkeley National Laboratory"/>
            <person name="Van ingen-buijs V.A."/>
            <person name="Van westerhoven A.C."/>
            <person name="Haridas S."/>
            <person name="Skiadas P."/>
            <person name="Martin F."/>
            <person name="Groenewald J.Z."/>
            <person name="Crous P.W."/>
            <person name="Seidl M.F."/>
        </authorList>
    </citation>
    <scope>NUCLEOTIDE SEQUENCE [LARGE SCALE GENOMIC DNA]</scope>
    <source>
        <strain evidence="7 8">CBS 141358</strain>
    </source>
</reference>
<feature type="compositionally biased region" description="Basic and acidic residues" evidence="5">
    <location>
        <begin position="638"/>
        <end position="657"/>
    </location>
</feature>
<protein>
    <recommendedName>
        <fullName evidence="4">Pescadillo homolog</fullName>
    </recommendedName>
    <alternativeName>
        <fullName evidence="4">Nucleolar protein 7 homolog</fullName>
    </alternativeName>
</protein>
<feature type="compositionally biased region" description="Acidic residues" evidence="5">
    <location>
        <begin position="550"/>
        <end position="577"/>
    </location>
</feature>
<evidence type="ECO:0000256" key="3">
    <source>
        <dbReference type="ARBA" id="ARBA00023242"/>
    </source>
</evidence>
<dbReference type="CDD" id="cd17709">
    <property type="entry name" value="BRCT_pescadillo_like"/>
    <property type="match status" value="1"/>
</dbReference>
<dbReference type="PROSITE" id="PS50172">
    <property type="entry name" value="BRCT"/>
    <property type="match status" value="1"/>
</dbReference>
<organism evidence="7 8">
    <name type="scientific">Phyllosticta paracitricarpa</name>
    <dbReference type="NCBI Taxonomy" id="2016321"/>
    <lineage>
        <taxon>Eukaryota</taxon>
        <taxon>Fungi</taxon>
        <taxon>Dikarya</taxon>
        <taxon>Ascomycota</taxon>
        <taxon>Pezizomycotina</taxon>
        <taxon>Dothideomycetes</taxon>
        <taxon>Dothideomycetes incertae sedis</taxon>
        <taxon>Botryosphaeriales</taxon>
        <taxon>Phyllostictaceae</taxon>
        <taxon>Phyllosticta</taxon>
    </lineage>
</organism>
<dbReference type="Gene3D" id="3.40.50.10190">
    <property type="entry name" value="BRCT domain"/>
    <property type="match status" value="1"/>
</dbReference>
<feature type="compositionally biased region" description="Acidic residues" evidence="5">
    <location>
        <begin position="495"/>
        <end position="518"/>
    </location>
</feature>
<dbReference type="PANTHER" id="PTHR12221">
    <property type="entry name" value="PESCADILLO - RELATED"/>
    <property type="match status" value="1"/>
</dbReference>
<dbReference type="Pfam" id="PF00533">
    <property type="entry name" value="BRCT"/>
    <property type="match status" value="1"/>
</dbReference>
<comment type="subunit">
    <text evidence="4">Component of the NOP7 complex, composed of ERB1, NOP7 and YTM1. Within the NOP7 complex ERB1 appears to interact directly with NOP7 and YTM1. The NOP7 complex also associates with the 66S pre-ribosome.</text>
</comment>
<name>A0ABR1N0V6_9PEZI</name>
<dbReference type="SUPFAM" id="SSF52113">
    <property type="entry name" value="BRCT domain"/>
    <property type="match status" value="1"/>
</dbReference>
<dbReference type="HAMAP" id="MF_03028">
    <property type="entry name" value="Pescadillo"/>
    <property type="match status" value="1"/>
</dbReference>
<comment type="caution">
    <text evidence="7">The sequence shown here is derived from an EMBL/GenBank/DDBJ whole genome shotgun (WGS) entry which is preliminary data.</text>
</comment>
<feature type="compositionally biased region" description="Basic and acidic residues" evidence="5">
    <location>
        <begin position="578"/>
        <end position="596"/>
    </location>
</feature>